<dbReference type="GO" id="GO:0050801">
    <property type="term" value="P:monoatomic ion homeostasis"/>
    <property type="evidence" value="ECO:0007669"/>
    <property type="project" value="TreeGrafter"/>
</dbReference>
<feature type="transmembrane region" description="Helical" evidence="12">
    <location>
        <begin position="459"/>
        <end position="481"/>
    </location>
</feature>
<gene>
    <name evidence="15" type="ORF">LOD99_7310</name>
</gene>
<keyword evidence="7 12" id="KW-1133">Transmembrane helix</keyword>
<keyword evidence="8" id="KW-0406">Ion transport</keyword>
<dbReference type="GO" id="GO:0005452">
    <property type="term" value="F:solute:inorganic anion antiporter activity"/>
    <property type="evidence" value="ECO:0007669"/>
    <property type="project" value="InterPro"/>
</dbReference>
<feature type="transmembrane region" description="Helical" evidence="12">
    <location>
        <begin position="923"/>
        <end position="940"/>
    </location>
</feature>
<dbReference type="Gene3D" id="3.40.930.10">
    <property type="entry name" value="Mannitol-specific EII, Chain A"/>
    <property type="match status" value="1"/>
</dbReference>
<dbReference type="Proteomes" id="UP001165289">
    <property type="component" value="Unassembled WGS sequence"/>
</dbReference>
<keyword evidence="3" id="KW-0813">Transport</keyword>
<accession>A0AAV7JV79</accession>
<keyword evidence="4" id="KW-1003">Cell membrane</keyword>
<dbReference type="InterPro" id="IPR016152">
    <property type="entry name" value="PTrfase/Anion_transptr"/>
</dbReference>
<dbReference type="FunFam" id="1.10.287.570:FF:000001">
    <property type="entry name" value="Anion exchange protein"/>
    <property type="match status" value="1"/>
</dbReference>
<evidence type="ECO:0000256" key="5">
    <source>
        <dbReference type="ARBA" id="ARBA00022681"/>
    </source>
</evidence>
<evidence type="ECO:0000256" key="9">
    <source>
        <dbReference type="ARBA" id="ARBA00023136"/>
    </source>
</evidence>
<dbReference type="InterPro" id="IPR011531">
    <property type="entry name" value="HCO3_transpt-like_TM_dom"/>
</dbReference>
<organism evidence="15 16">
    <name type="scientific">Oopsacas minuta</name>
    <dbReference type="NCBI Taxonomy" id="111878"/>
    <lineage>
        <taxon>Eukaryota</taxon>
        <taxon>Metazoa</taxon>
        <taxon>Porifera</taxon>
        <taxon>Hexactinellida</taxon>
        <taxon>Hexasterophora</taxon>
        <taxon>Lyssacinosida</taxon>
        <taxon>Leucopsacidae</taxon>
        <taxon>Oopsacas</taxon>
    </lineage>
</organism>
<dbReference type="GO" id="GO:0005886">
    <property type="term" value="C:plasma membrane"/>
    <property type="evidence" value="ECO:0007669"/>
    <property type="project" value="UniProtKB-SubCell"/>
</dbReference>
<feature type="transmembrane region" description="Helical" evidence="12">
    <location>
        <begin position="493"/>
        <end position="523"/>
    </location>
</feature>
<evidence type="ECO:0000256" key="7">
    <source>
        <dbReference type="ARBA" id="ARBA00022989"/>
    </source>
</evidence>
<feature type="region of interest" description="Disordered" evidence="11">
    <location>
        <begin position="18"/>
        <end position="60"/>
    </location>
</feature>
<dbReference type="PANTHER" id="PTHR11453:SF47">
    <property type="entry name" value="ANION EXCHANGE PROTEIN"/>
    <property type="match status" value="1"/>
</dbReference>
<reference evidence="15 16" key="1">
    <citation type="journal article" date="2023" name="BMC Biol.">
        <title>The compact genome of the sponge Oopsacas minuta (Hexactinellida) is lacking key metazoan core genes.</title>
        <authorList>
            <person name="Santini S."/>
            <person name="Schenkelaars Q."/>
            <person name="Jourda C."/>
            <person name="Duchesne M."/>
            <person name="Belahbib H."/>
            <person name="Rocher C."/>
            <person name="Selva M."/>
            <person name="Riesgo A."/>
            <person name="Vervoort M."/>
            <person name="Leys S.P."/>
            <person name="Kodjabachian L."/>
            <person name="Le Bivic A."/>
            <person name="Borchiellini C."/>
            <person name="Claverie J.M."/>
            <person name="Renard E."/>
        </authorList>
    </citation>
    <scope>NUCLEOTIDE SEQUENCE [LARGE SCALE GENOMIC DNA]</scope>
    <source>
        <strain evidence="15">SPO-2</strain>
    </source>
</reference>
<evidence type="ECO:0000256" key="8">
    <source>
        <dbReference type="ARBA" id="ARBA00023065"/>
    </source>
</evidence>
<keyword evidence="9 12" id="KW-0472">Membrane</keyword>
<evidence type="ECO:0000256" key="4">
    <source>
        <dbReference type="ARBA" id="ARBA00022475"/>
    </source>
</evidence>
<comment type="similarity">
    <text evidence="2">Belongs to the anion exchanger (TC 2.A.31) family.</text>
</comment>
<keyword evidence="6 12" id="KW-0812">Transmembrane</keyword>
<feature type="transmembrane region" description="Helical" evidence="12">
    <location>
        <begin position="947"/>
        <end position="965"/>
    </location>
</feature>
<comment type="caution">
    <text evidence="15">The sequence shown here is derived from an EMBL/GenBank/DDBJ whole genome shotgun (WGS) entry which is preliminary data.</text>
</comment>
<feature type="domain" description="Band 3 cytoplasmic" evidence="14">
    <location>
        <begin position="70"/>
        <end position="399"/>
    </location>
</feature>
<name>A0AAV7JV79_9METZ</name>
<evidence type="ECO:0000259" key="14">
    <source>
        <dbReference type="Pfam" id="PF07565"/>
    </source>
</evidence>
<evidence type="ECO:0000259" key="13">
    <source>
        <dbReference type="Pfam" id="PF00955"/>
    </source>
</evidence>
<comment type="subcellular location">
    <subcellularLocation>
        <location evidence="1">Cell membrane</location>
        <topology evidence="1">Multi-pass membrane protein</topology>
    </subcellularLocation>
</comment>
<feature type="transmembrane region" description="Helical" evidence="12">
    <location>
        <begin position="747"/>
        <end position="766"/>
    </location>
</feature>
<evidence type="ECO:0000256" key="10">
    <source>
        <dbReference type="ARBA" id="ARBA00049347"/>
    </source>
</evidence>
<feature type="transmembrane region" description="Helical" evidence="12">
    <location>
        <begin position="654"/>
        <end position="677"/>
    </location>
</feature>
<feature type="transmembrane region" description="Helical" evidence="12">
    <location>
        <begin position="787"/>
        <end position="811"/>
    </location>
</feature>
<dbReference type="GO" id="GO:0015701">
    <property type="term" value="P:bicarbonate transport"/>
    <property type="evidence" value="ECO:0007669"/>
    <property type="project" value="TreeGrafter"/>
</dbReference>
<keyword evidence="16" id="KW-1185">Reference proteome</keyword>
<dbReference type="Pfam" id="PF07565">
    <property type="entry name" value="Band_3_cyto"/>
    <property type="match status" value="1"/>
</dbReference>
<feature type="transmembrane region" description="Helical" evidence="12">
    <location>
        <begin position="543"/>
        <end position="565"/>
    </location>
</feature>
<dbReference type="InterPro" id="IPR013769">
    <property type="entry name" value="Band3_cytoplasmic_dom"/>
</dbReference>
<protein>
    <submittedName>
        <fullName evidence="15">Anion exchange protein 2-like</fullName>
    </submittedName>
</protein>
<dbReference type="PRINTS" id="PR01231">
    <property type="entry name" value="HCO3TRNSPORT"/>
</dbReference>
<dbReference type="SUPFAM" id="SSF55804">
    <property type="entry name" value="Phoshotransferase/anion transport protein"/>
    <property type="match status" value="1"/>
</dbReference>
<dbReference type="Gene3D" id="1.10.287.570">
    <property type="entry name" value="Helical hairpin bin"/>
    <property type="match status" value="1"/>
</dbReference>
<dbReference type="EMBL" id="JAKMXF010000299">
    <property type="protein sequence ID" value="KAI6652295.1"/>
    <property type="molecule type" value="Genomic_DNA"/>
</dbReference>
<evidence type="ECO:0000256" key="6">
    <source>
        <dbReference type="ARBA" id="ARBA00022692"/>
    </source>
</evidence>
<proteinExistence type="inferred from homology"/>
<evidence type="ECO:0000256" key="2">
    <source>
        <dbReference type="ARBA" id="ARBA00010993"/>
    </source>
</evidence>
<dbReference type="InterPro" id="IPR001717">
    <property type="entry name" value="Anion_exchange"/>
</dbReference>
<dbReference type="PRINTS" id="PR00165">
    <property type="entry name" value="ANIONEXCHNGR"/>
</dbReference>
<dbReference type="AlphaFoldDB" id="A0AAV7JV79"/>
<dbReference type="Pfam" id="PF00955">
    <property type="entry name" value="HCO3_cotransp"/>
    <property type="match status" value="1"/>
</dbReference>
<feature type="transmembrane region" description="Helical" evidence="12">
    <location>
        <begin position="577"/>
        <end position="594"/>
    </location>
</feature>
<dbReference type="InterPro" id="IPR003020">
    <property type="entry name" value="HCO3_transpt_euk"/>
</dbReference>
<evidence type="ECO:0000256" key="12">
    <source>
        <dbReference type="SAM" id="Phobius"/>
    </source>
</evidence>
<feature type="region of interest" description="Disordered" evidence="11">
    <location>
        <begin position="984"/>
        <end position="1007"/>
    </location>
</feature>
<dbReference type="GO" id="GO:0008509">
    <property type="term" value="F:monoatomic anion transmembrane transporter activity"/>
    <property type="evidence" value="ECO:0007669"/>
    <property type="project" value="InterPro"/>
</dbReference>
<comment type="catalytic activity">
    <reaction evidence="10">
        <text>hydrogencarbonate(in) + chloride(out) = hydrogencarbonate(out) + chloride(in)</text>
        <dbReference type="Rhea" id="RHEA:72363"/>
        <dbReference type="ChEBI" id="CHEBI:17544"/>
        <dbReference type="ChEBI" id="CHEBI:17996"/>
    </reaction>
</comment>
<feature type="transmembrane region" description="Helical" evidence="12">
    <location>
        <begin position="873"/>
        <end position="892"/>
    </location>
</feature>
<evidence type="ECO:0000313" key="15">
    <source>
        <dbReference type="EMBL" id="KAI6652295.1"/>
    </source>
</evidence>
<dbReference type="FunFam" id="3.40.930.10:FF:000020">
    <property type="entry name" value="Anion exchange protein"/>
    <property type="match status" value="1"/>
</dbReference>
<evidence type="ECO:0000256" key="11">
    <source>
        <dbReference type="SAM" id="MobiDB-lite"/>
    </source>
</evidence>
<evidence type="ECO:0000256" key="1">
    <source>
        <dbReference type="ARBA" id="ARBA00004651"/>
    </source>
</evidence>
<evidence type="ECO:0000313" key="16">
    <source>
        <dbReference type="Proteomes" id="UP001165289"/>
    </source>
</evidence>
<sequence length="1007" mass="115142">MDHHGHYHRKFLFGKHRNKRLDEERSPNGSYASSQRVEEAEDYDVEKNSPPSSISKMRRINRGNNALTTHKVFIELEELDQDATHDVGWKETARWIKFEEDVNKVKGGFDKPRVATLSFHSLSDVKKGIQTGCVILDLEASSLPQVSFKVVDKLIHAGKLDMLNREDVLKALLLRHHHEHHHSLWEDIKNSFHLHYHSRSHSTSQSIDNQSPYEQPRNFRGLLTRAKAFSIDDRDVPGSYEMRNKRSYLTRSKAVSIDEIPEINLSKYTPELDKAITMTDEDDASHHSLVLDSSTEATAVLVGPLESLEEPLLAFVRLKEATKLGNLLEVNLPVRFLFLLLGPINCELNYHEIGRSIATLMSNQDFLDSLYTMKTESELLTAIDSFLDESIVVPPGDWNFSQAEKPMIDNFELPEGINTEFYLKPNLIPFSGLLHDIKNVYNPCRYWSDFRDGFNFQCLWVICFVFFACLGPTLVFGGLYGEKTQQQIGEIESLLASLVFGVIFSLFSGQPIMILGASGPLLIFDEIIFSFSENILQGHFLIFRAWIGVWLAIFLVLVVALQGSFLVRFFTRFSEEIIASLTVWIFFIEAILYVRHLIQCYPISDYCNDHHPKNYSSQSNQTNYHYGANISNESTQIGVESCHYSDVNPCESKLLVSNTALFSILLIIGTFGFLLAIRHFRHSKFFRRVVRNRISDFNILISLTVFTIIYLCVKSTIYVETVSISKEILHTSTSRDWFINPFGNLLPFYWCILAFIPAAFLCILIVMETQLTNLLIAKKHHCLQKPLGFHLDLLLVALFSLVSGFFGLPWFCGAAMRSLQHVQSLAVYSNRDTPGVVPHIIGIREQRITSLSIHILIGICIPLLWVAKVHLGVSLPVAVLFGAIIYLAYISWKSLQFVVRIKLLFMRSKHHPNTVYVKNVRPYHMHGFTIIQILCFLVILGFKLGPAVYYTPLFFPILCVLLVPFRKICSIFFTREEMEALDHEDDNPKDLGENDELSEYETTHIPI</sequence>
<feature type="domain" description="Bicarbonate transporter-like transmembrane" evidence="13">
    <location>
        <begin position="429"/>
        <end position="985"/>
    </location>
</feature>
<keyword evidence="5" id="KW-0039">Anion exchange</keyword>
<dbReference type="PANTHER" id="PTHR11453">
    <property type="entry name" value="ANION EXCHANGE PROTEIN"/>
    <property type="match status" value="1"/>
</dbReference>
<feature type="transmembrane region" description="Helical" evidence="12">
    <location>
        <begin position="697"/>
        <end position="719"/>
    </location>
</feature>
<evidence type="ECO:0000256" key="3">
    <source>
        <dbReference type="ARBA" id="ARBA00022448"/>
    </source>
</evidence>